<reference evidence="3" key="1">
    <citation type="journal article" date="2019" name="Int. J. Syst. Evol. Microbiol.">
        <title>The Global Catalogue of Microorganisms (GCM) 10K type strain sequencing project: providing services to taxonomists for standard genome sequencing and annotation.</title>
        <authorList>
            <consortium name="The Broad Institute Genomics Platform"/>
            <consortium name="The Broad Institute Genome Sequencing Center for Infectious Disease"/>
            <person name="Wu L."/>
            <person name="Ma J."/>
        </authorList>
    </citation>
    <scope>NUCLEOTIDE SEQUENCE [LARGE SCALE GENOMIC DNA]</scope>
    <source>
        <strain evidence="3">CGMCC 1.12766</strain>
    </source>
</reference>
<evidence type="ECO:0000313" key="3">
    <source>
        <dbReference type="Proteomes" id="UP000648722"/>
    </source>
</evidence>
<keyword evidence="2" id="KW-0808">Transferase</keyword>
<dbReference type="PANTHER" id="PTHR20974:SF0">
    <property type="entry name" value="UPF0585 PROTEIN CG18661"/>
    <property type="match status" value="1"/>
</dbReference>
<feature type="region of interest" description="Disordered" evidence="1">
    <location>
        <begin position="1"/>
        <end position="25"/>
    </location>
</feature>
<dbReference type="Proteomes" id="UP000648722">
    <property type="component" value="Unassembled WGS sequence"/>
</dbReference>
<organism evidence="2 3">
    <name type="scientific">Glycocaulis albus</name>
    <dbReference type="NCBI Taxonomy" id="1382801"/>
    <lineage>
        <taxon>Bacteria</taxon>
        <taxon>Pseudomonadati</taxon>
        <taxon>Pseudomonadota</taxon>
        <taxon>Alphaproteobacteria</taxon>
        <taxon>Maricaulales</taxon>
        <taxon>Maricaulaceae</taxon>
        <taxon>Glycocaulis</taxon>
    </lineage>
</organism>
<keyword evidence="3" id="KW-1185">Reference proteome</keyword>
<dbReference type="PANTHER" id="PTHR20974">
    <property type="entry name" value="UPF0585 PROTEIN CG18661"/>
    <property type="match status" value="1"/>
</dbReference>
<dbReference type="Gene3D" id="3.40.50.150">
    <property type="entry name" value="Vaccinia Virus protein VP39"/>
    <property type="match status" value="1"/>
</dbReference>
<evidence type="ECO:0000256" key="1">
    <source>
        <dbReference type="SAM" id="MobiDB-lite"/>
    </source>
</evidence>
<accession>A0ABQ1XQ07</accession>
<evidence type="ECO:0000313" key="2">
    <source>
        <dbReference type="EMBL" id="GGH00019.1"/>
    </source>
</evidence>
<dbReference type="GO" id="GO:0032259">
    <property type="term" value="P:methylation"/>
    <property type="evidence" value="ECO:0007669"/>
    <property type="project" value="UniProtKB-KW"/>
</dbReference>
<keyword evidence="2" id="KW-0489">Methyltransferase</keyword>
<dbReference type="EMBL" id="BMFS01000006">
    <property type="protein sequence ID" value="GGH00019.1"/>
    <property type="molecule type" value="Genomic_DNA"/>
</dbReference>
<sequence length="216" mass="22668">MTGSSPIALEDRGQTGARMSSPSAGRNRDVIAAALASVLPQGSRVLEIASGTGEHALACVTERTDLHWQPSDPDPASRASIDDWAREAGGRIAPALDLDTQQSGWWQAVPLPLSAVFCANMIHIAPWEAAEGLVAGSAALLEESGQLVLYGPFLEGDATAPSNLAFDASLKSRDPRWGVRARDEVEALAASCGFALTQRLDMPANNLVLVFVKGAP</sequence>
<gene>
    <name evidence="2" type="ORF">GCM10007420_14900</name>
</gene>
<protein>
    <submittedName>
        <fullName evidence="2">SAM-dependent methyltransferase</fullName>
    </submittedName>
</protein>
<dbReference type="GO" id="GO:0008168">
    <property type="term" value="F:methyltransferase activity"/>
    <property type="evidence" value="ECO:0007669"/>
    <property type="project" value="UniProtKB-KW"/>
</dbReference>
<dbReference type="Pfam" id="PF06080">
    <property type="entry name" value="DUF938"/>
    <property type="match status" value="1"/>
</dbReference>
<comment type="caution">
    <text evidence="2">The sequence shown here is derived from an EMBL/GenBank/DDBJ whole genome shotgun (WGS) entry which is preliminary data.</text>
</comment>
<dbReference type="InterPro" id="IPR029063">
    <property type="entry name" value="SAM-dependent_MTases_sf"/>
</dbReference>
<dbReference type="SUPFAM" id="SSF53335">
    <property type="entry name" value="S-adenosyl-L-methionine-dependent methyltransferases"/>
    <property type="match status" value="1"/>
</dbReference>
<dbReference type="RefSeq" id="WP_188451948.1">
    <property type="nucleotide sequence ID" value="NZ_BMFS01000006.1"/>
</dbReference>
<name>A0ABQ1XQ07_9PROT</name>
<dbReference type="InterPro" id="IPR010342">
    <property type="entry name" value="DUF938"/>
</dbReference>
<proteinExistence type="predicted"/>